<feature type="non-terminal residue" evidence="3">
    <location>
        <position position="1"/>
    </location>
</feature>
<name>A0ABR3F2D1_9AGAR</name>
<proteinExistence type="predicted"/>
<protein>
    <submittedName>
        <fullName evidence="3">Uncharacterized protein</fullName>
    </submittedName>
</protein>
<keyword evidence="2" id="KW-1133">Transmembrane helix</keyword>
<keyword evidence="4" id="KW-1185">Reference proteome</keyword>
<feature type="transmembrane region" description="Helical" evidence="2">
    <location>
        <begin position="41"/>
        <end position="61"/>
    </location>
</feature>
<feature type="transmembrane region" description="Helical" evidence="2">
    <location>
        <begin position="116"/>
        <end position="134"/>
    </location>
</feature>
<sequence>FQALTRGESVCGIVAAYLFRVSKPGQDIFVGAISKWVTSQIALTLWTNIYCSVFIAGRIYYRKRQSAAFAVDNPSSSLSKVLIIFIESASFYALWIIAFAICYFTGSSVAFVFSDSWASVAGMTFLSINARVFLTSNSKSLGGNTSEVVSRPIFALRKSQHGTHTNTTGSIRTSSMPVTVSVAQATAEPETGDGISKEESRWNAA</sequence>
<feature type="compositionally biased region" description="Basic and acidic residues" evidence="1">
    <location>
        <begin position="195"/>
        <end position="205"/>
    </location>
</feature>
<accession>A0ABR3F2D1</accession>
<gene>
    <name evidence="3" type="ORF">V5O48_012591</name>
</gene>
<keyword evidence="2" id="KW-0472">Membrane</keyword>
<dbReference type="Proteomes" id="UP001465976">
    <property type="component" value="Unassembled WGS sequence"/>
</dbReference>
<evidence type="ECO:0000256" key="1">
    <source>
        <dbReference type="SAM" id="MobiDB-lite"/>
    </source>
</evidence>
<reference evidence="3 4" key="1">
    <citation type="submission" date="2024-02" db="EMBL/GenBank/DDBJ databases">
        <title>A draft genome for the cacao thread blight pathogen Marasmius crinis-equi.</title>
        <authorList>
            <person name="Cohen S.P."/>
            <person name="Baruah I.K."/>
            <person name="Amoako-Attah I."/>
            <person name="Bukari Y."/>
            <person name="Meinhardt L.W."/>
            <person name="Bailey B.A."/>
        </authorList>
    </citation>
    <scope>NUCLEOTIDE SEQUENCE [LARGE SCALE GENOMIC DNA]</scope>
    <source>
        <strain evidence="3 4">GH-76</strain>
    </source>
</reference>
<keyword evidence="2" id="KW-0812">Transmembrane</keyword>
<organism evidence="3 4">
    <name type="scientific">Marasmius crinis-equi</name>
    <dbReference type="NCBI Taxonomy" id="585013"/>
    <lineage>
        <taxon>Eukaryota</taxon>
        <taxon>Fungi</taxon>
        <taxon>Dikarya</taxon>
        <taxon>Basidiomycota</taxon>
        <taxon>Agaricomycotina</taxon>
        <taxon>Agaricomycetes</taxon>
        <taxon>Agaricomycetidae</taxon>
        <taxon>Agaricales</taxon>
        <taxon>Marasmiineae</taxon>
        <taxon>Marasmiaceae</taxon>
        <taxon>Marasmius</taxon>
    </lineage>
</organism>
<evidence type="ECO:0000313" key="3">
    <source>
        <dbReference type="EMBL" id="KAL0569373.1"/>
    </source>
</evidence>
<dbReference type="EMBL" id="JBAHYK010001132">
    <property type="protein sequence ID" value="KAL0569373.1"/>
    <property type="molecule type" value="Genomic_DNA"/>
</dbReference>
<feature type="transmembrane region" description="Helical" evidence="2">
    <location>
        <begin position="81"/>
        <end position="104"/>
    </location>
</feature>
<evidence type="ECO:0000256" key="2">
    <source>
        <dbReference type="SAM" id="Phobius"/>
    </source>
</evidence>
<feature type="region of interest" description="Disordered" evidence="1">
    <location>
        <begin position="186"/>
        <end position="205"/>
    </location>
</feature>
<comment type="caution">
    <text evidence="3">The sequence shown here is derived from an EMBL/GenBank/DDBJ whole genome shotgun (WGS) entry which is preliminary data.</text>
</comment>
<evidence type="ECO:0000313" key="4">
    <source>
        <dbReference type="Proteomes" id="UP001465976"/>
    </source>
</evidence>